<dbReference type="GO" id="GO:0061709">
    <property type="term" value="P:reticulophagy"/>
    <property type="evidence" value="ECO:0007669"/>
    <property type="project" value="TreeGrafter"/>
</dbReference>
<accession>A0A8S3QS08</accession>
<reference evidence="2" key="1">
    <citation type="submission" date="2021-03" db="EMBL/GenBank/DDBJ databases">
        <authorList>
            <person name="Bekaert M."/>
        </authorList>
    </citation>
    <scope>NUCLEOTIDE SEQUENCE</scope>
</reference>
<proteinExistence type="predicted"/>
<dbReference type="GO" id="GO:0032481">
    <property type="term" value="P:positive regulation of type I interferon production"/>
    <property type="evidence" value="ECO:0007669"/>
    <property type="project" value="InterPro"/>
</dbReference>
<organism evidence="2 3">
    <name type="scientific">Mytilus edulis</name>
    <name type="common">Blue mussel</name>
    <dbReference type="NCBI Taxonomy" id="6550"/>
    <lineage>
        <taxon>Eukaryota</taxon>
        <taxon>Metazoa</taxon>
        <taxon>Spiralia</taxon>
        <taxon>Lophotrochozoa</taxon>
        <taxon>Mollusca</taxon>
        <taxon>Bivalvia</taxon>
        <taxon>Autobranchia</taxon>
        <taxon>Pteriomorphia</taxon>
        <taxon>Mytilida</taxon>
        <taxon>Mytiloidea</taxon>
        <taxon>Mytilidae</taxon>
        <taxon>Mytilinae</taxon>
        <taxon>Mytilus</taxon>
    </lineage>
</organism>
<dbReference type="GO" id="GO:0061507">
    <property type="term" value="F:2',3'-cyclic GMP-AMP binding"/>
    <property type="evidence" value="ECO:0007669"/>
    <property type="project" value="TreeGrafter"/>
</dbReference>
<evidence type="ECO:0000313" key="3">
    <source>
        <dbReference type="Proteomes" id="UP000683360"/>
    </source>
</evidence>
<dbReference type="GO" id="GO:0045087">
    <property type="term" value="P:innate immune response"/>
    <property type="evidence" value="ECO:0007669"/>
    <property type="project" value="TreeGrafter"/>
</dbReference>
<feature type="domain" description="STING ligand-binding" evidence="1">
    <location>
        <begin position="11"/>
        <end position="168"/>
    </location>
</feature>
<comment type="caution">
    <text evidence="2">The sequence shown here is derived from an EMBL/GenBank/DDBJ whole genome shotgun (WGS) entry which is preliminary data.</text>
</comment>
<dbReference type="GO" id="GO:0005789">
    <property type="term" value="C:endoplasmic reticulum membrane"/>
    <property type="evidence" value="ECO:0007669"/>
    <property type="project" value="TreeGrafter"/>
</dbReference>
<dbReference type="AlphaFoldDB" id="A0A8S3QS08"/>
<keyword evidence="3" id="KW-1185">Reference proteome</keyword>
<protein>
    <recommendedName>
        <fullName evidence="1">STING ligand-binding domain-containing protein</fullName>
    </recommendedName>
</protein>
<dbReference type="PANTHER" id="PTHR34339:SF1">
    <property type="entry name" value="STIMULATOR OF INTERFERON GENES PROTEIN"/>
    <property type="match status" value="1"/>
</dbReference>
<dbReference type="GO" id="GO:0000045">
    <property type="term" value="P:autophagosome assembly"/>
    <property type="evidence" value="ECO:0007669"/>
    <property type="project" value="TreeGrafter"/>
</dbReference>
<dbReference type="Gene3D" id="3.40.50.12100">
    <property type="entry name" value="Stimulator of interferon genes protein"/>
    <property type="match status" value="1"/>
</dbReference>
<name>A0A8S3QS08_MYTED</name>
<dbReference type="Gene3D" id="1.20.5.5200">
    <property type="match status" value="1"/>
</dbReference>
<evidence type="ECO:0000313" key="2">
    <source>
        <dbReference type="EMBL" id="CAG2199489.1"/>
    </source>
</evidence>
<dbReference type="InterPro" id="IPR038623">
    <property type="entry name" value="STING_C_sf"/>
</dbReference>
<gene>
    <name evidence="2" type="ORF">MEDL_14173</name>
</gene>
<dbReference type="Pfam" id="PF15009">
    <property type="entry name" value="STING_LBD"/>
    <property type="match status" value="1"/>
</dbReference>
<dbReference type="EMBL" id="CAJPWZ010000721">
    <property type="protein sequence ID" value="CAG2199489.1"/>
    <property type="molecule type" value="Genomic_DNA"/>
</dbReference>
<dbReference type="InterPro" id="IPR055432">
    <property type="entry name" value="STING_LBD"/>
</dbReference>
<dbReference type="GO" id="GO:0016239">
    <property type="term" value="P:positive regulation of macroautophagy"/>
    <property type="evidence" value="ECO:0007669"/>
    <property type="project" value="TreeGrafter"/>
</dbReference>
<dbReference type="OrthoDB" id="6062466at2759"/>
<evidence type="ECO:0000259" key="1">
    <source>
        <dbReference type="Pfam" id="PF15009"/>
    </source>
</evidence>
<dbReference type="GO" id="GO:0035438">
    <property type="term" value="F:cyclic-di-GMP binding"/>
    <property type="evidence" value="ECO:0007669"/>
    <property type="project" value="TreeGrafter"/>
</dbReference>
<dbReference type="PANTHER" id="PTHR34339">
    <property type="entry name" value="STIMULATOR OF INTERFERON GENES PROTEIN"/>
    <property type="match status" value="1"/>
</dbReference>
<dbReference type="InterPro" id="IPR029158">
    <property type="entry name" value="STING"/>
</dbReference>
<dbReference type="GO" id="GO:0002218">
    <property type="term" value="P:activation of innate immune response"/>
    <property type="evidence" value="ECO:0007669"/>
    <property type="project" value="InterPro"/>
</dbReference>
<dbReference type="Proteomes" id="UP000683360">
    <property type="component" value="Unassembled WGS sequence"/>
</dbReference>
<sequence length="196" mass="22123">METQMVLPAGDVANGLAWGYVTNYLMKILPEVFDGIRPVFDEKAVKNFRCPHKLFIVIPKSCSTGKVLNDKQNDPGRIENFSETAAVYPFGPGRAFHCNIYKLSPGSFNKNEGLYFVGQYAAPVTCLQEMKRWNFAGVNQETMASEAKRFYEIASQLMRNAVPKKAQYDTFLSRYNGAENPEYERLTIKGLLDLLA</sequence>
<dbReference type="GO" id="GO:0005776">
    <property type="term" value="C:autophagosome"/>
    <property type="evidence" value="ECO:0007669"/>
    <property type="project" value="TreeGrafter"/>
</dbReference>